<dbReference type="PROSITE" id="PS50271">
    <property type="entry name" value="ZF_UBP"/>
    <property type="match status" value="1"/>
</dbReference>
<feature type="compositionally biased region" description="Low complexity" evidence="3">
    <location>
        <begin position="886"/>
        <end position="902"/>
    </location>
</feature>
<dbReference type="Pfam" id="PF02148">
    <property type="entry name" value="zf-UBP"/>
    <property type="match status" value="1"/>
</dbReference>
<dbReference type="InterPro" id="IPR037138">
    <property type="entry name" value="His_deacetylse_dom_sf"/>
</dbReference>
<keyword evidence="2" id="KW-0862">Zinc</keyword>
<dbReference type="PANTHER" id="PTHR10625">
    <property type="entry name" value="HISTONE DEACETYLASE HDAC1-RELATED"/>
    <property type="match status" value="1"/>
</dbReference>
<evidence type="ECO:0000256" key="1">
    <source>
        <dbReference type="ARBA" id="ARBA00007738"/>
    </source>
</evidence>
<dbReference type="Gene3D" id="3.30.40.10">
    <property type="entry name" value="Zinc/RING finger domain, C3HC4 (zinc finger)"/>
    <property type="match status" value="1"/>
</dbReference>
<evidence type="ECO:0000256" key="3">
    <source>
        <dbReference type="SAM" id="MobiDB-lite"/>
    </source>
</evidence>
<feature type="compositionally biased region" description="Basic residues" evidence="3">
    <location>
        <begin position="1087"/>
        <end position="1106"/>
    </location>
</feature>
<dbReference type="SUPFAM" id="SSF57850">
    <property type="entry name" value="RING/U-box"/>
    <property type="match status" value="1"/>
</dbReference>
<dbReference type="Pfam" id="PF00850">
    <property type="entry name" value="Hist_deacetyl"/>
    <property type="match status" value="2"/>
</dbReference>
<dbReference type="RefSeq" id="XP_005098693.2">
    <property type="nucleotide sequence ID" value="XM_005098636.3"/>
</dbReference>
<dbReference type="InterPro" id="IPR000286">
    <property type="entry name" value="HDACs"/>
</dbReference>
<keyword evidence="2" id="KW-0479">Metal-binding</keyword>
<dbReference type="PRINTS" id="PR01270">
    <property type="entry name" value="HDASUPER"/>
</dbReference>
<feature type="region of interest" description="Disordered" evidence="3">
    <location>
        <begin position="1"/>
        <end position="23"/>
    </location>
</feature>
<protein>
    <submittedName>
        <fullName evidence="6">Histone deacetylase 6</fullName>
    </submittedName>
</protein>
<dbReference type="SUPFAM" id="SSF52768">
    <property type="entry name" value="Arginase/deacetylase"/>
    <property type="match status" value="2"/>
</dbReference>
<dbReference type="InterPro" id="IPR023696">
    <property type="entry name" value="Ureohydrolase_dom_sf"/>
</dbReference>
<feature type="region of interest" description="Disordered" evidence="3">
    <location>
        <begin position="836"/>
        <end position="989"/>
    </location>
</feature>
<dbReference type="Proteomes" id="UP000694888">
    <property type="component" value="Unplaced"/>
</dbReference>
<sequence>MSDYSSTGSSDSWSSSESGSDDEETIQLLRKISKMDVNENKPNRFLGTGIVYHQIMTEHKCDWDTSYPEHPGRLTESYDRCRELGLVDRCLQIELHYAMEDQIMEVHSQDLLTTAQSTAMMSVEELKELAEKHDSWYSNNSTYEAALAAAGSAINLVDHVLDEKIDNGFALVRPPGHHAMHSEFNGYCTFNNVAIAAERALSRGVSRILIVDWDVHHGQGVQRHFYKDSRVLYFSIHRYEYGRFWPELRESDYDFIGKDNGLGYNINIPLNKNGMTNSDYMAVLHQVLLPVAYEFSPQLVLISSGYDAAIGCLEGEMLLTPSMYAHMVHHLMGLATGRVCAVLEGGYCVKSLAEGCAHTLRSLLQDPCPMLKALEEPSDSVISTILNVVKVLRPYWNCFAYHQLLLPNESCQFPEVSSVPPLPGVEFSTPENRPEKFEILHNYPTQSAETIQHYSALIDDLIKETDLSVAADRCCYVFDPDMRAHKNLDLGSHPERPDRISRIYAKLAEQGLLKRCLEVESRLARKEELLLIHSESHITAMQETQRMSEKELSRLPLERLYISIYLHQRTMHCALLSCGSLLNVVEAVMTKQAQSGVAIIRPPGHHAESHCAMGFCIFNNVGIAAKFAQKHFNVKRVLIVDWDVHHGNATQHQFYDDPSVLYISLHRYDKGGFFPGSDDADADHTGTGAGQGFNVNIPWNFDRMGDPEYLAAFTQIVMPIAYQFAPELVLVSAGFDAAEGDPLGGYKLTPVAYAHMTHMLSALANGKVILALEGGYNLNSMSASMAACTSVLLGDPCPMAPLMRKPSDRALDTINKVLRVQKKFWPSLKFHAKIPEIKSERERHQAASPSQGPPRAQSARPSFDTPRTPANRPASSRPVGDAGRYASPSASLSDSSVTATTSGTGLSWNIPMTGGRHSAGQGQGHGQGARPKVGPQPTINEQQQQQAVTQSTSDEMKTSANALESGSNETNSAVSSAETEIPTASHPGVYVGTTKGGASAIMTPDLPVNPVREAVKQQVTALAAQLEAAHLSGADTAVALPDASTRSETPQPALEKKGPFRSSLYKDTPDPEPLLQSVDLTSPPIEKKKKSKRSKERRKKDGKKKQWVSAMASREVPLGDSQDGNAGVSGTAATLSSGDQNFSGNSGGDEEAQGACGGSARPNTVEEFLRMEGADQMFAVQPLTWCPHLTEVQPVPTSGLDSGQPCATCGDTSENWVCLTCFKVECSRYVQEHMLFHRLETEHNLALSYSDISVWCYACDQYVHNEAIFPHKNAAHVSKFGESLPGMA</sequence>
<keyword evidence="2" id="KW-0863">Zinc-finger</keyword>
<dbReference type="Gene3D" id="3.40.800.20">
    <property type="entry name" value="Histone deacetylase domain"/>
    <property type="match status" value="2"/>
</dbReference>
<dbReference type="InterPro" id="IPR013083">
    <property type="entry name" value="Znf_RING/FYVE/PHD"/>
</dbReference>
<feature type="compositionally biased region" description="Polar residues" evidence="3">
    <location>
        <begin position="1131"/>
        <end position="1144"/>
    </location>
</feature>
<dbReference type="InterPro" id="IPR001607">
    <property type="entry name" value="Znf_UBP"/>
</dbReference>
<feature type="compositionally biased region" description="Low complexity" evidence="3">
    <location>
        <begin position="1"/>
        <end position="18"/>
    </location>
</feature>
<proteinExistence type="inferred from homology"/>
<dbReference type="InterPro" id="IPR023801">
    <property type="entry name" value="His_deacetylse_dom"/>
</dbReference>
<name>A0ABM0JPT7_APLCA</name>
<gene>
    <name evidence="6" type="primary">LOC101845095</name>
</gene>
<evidence type="ECO:0000259" key="4">
    <source>
        <dbReference type="PROSITE" id="PS50271"/>
    </source>
</evidence>
<dbReference type="PANTHER" id="PTHR10625:SF38">
    <property type="entry name" value="HISTONE DEACETYLASE 6, ISOFORM G"/>
    <property type="match status" value="1"/>
</dbReference>
<evidence type="ECO:0000256" key="2">
    <source>
        <dbReference type="PROSITE-ProRule" id="PRU00502"/>
    </source>
</evidence>
<dbReference type="GeneID" id="101845095"/>
<feature type="compositionally biased region" description="Polar residues" evidence="3">
    <location>
        <begin position="937"/>
        <end position="978"/>
    </location>
</feature>
<accession>A0ABM0JPT7</accession>
<organism evidence="5 6">
    <name type="scientific">Aplysia californica</name>
    <name type="common">California sea hare</name>
    <dbReference type="NCBI Taxonomy" id="6500"/>
    <lineage>
        <taxon>Eukaryota</taxon>
        <taxon>Metazoa</taxon>
        <taxon>Spiralia</taxon>
        <taxon>Lophotrochozoa</taxon>
        <taxon>Mollusca</taxon>
        <taxon>Gastropoda</taxon>
        <taxon>Heterobranchia</taxon>
        <taxon>Euthyneura</taxon>
        <taxon>Tectipleura</taxon>
        <taxon>Aplysiida</taxon>
        <taxon>Aplysioidea</taxon>
        <taxon>Aplysiidae</taxon>
        <taxon>Aplysia</taxon>
    </lineage>
</organism>
<keyword evidence="5" id="KW-1185">Reference proteome</keyword>
<dbReference type="SMART" id="SM00290">
    <property type="entry name" value="ZnF_UBP"/>
    <property type="match status" value="1"/>
</dbReference>
<evidence type="ECO:0000313" key="6">
    <source>
        <dbReference type="RefSeq" id="XP_005098693.2"/>
    </source>
</evidence>
<feature type="domain" description="UBP-type" evidence="4">
    <location>
        <begin position="1184"/>
        <end position="1284"/>
    </location>
</feature>
<feature type="compositionally biased region" description="Basic and acidic residues" evidence="3">
    <location>
        <begin position="836"/>
        <end position="845"/>
    </location>
</feature>
<feature type="region of interest" description="Disordered" evidence="3">
    <location>
        <begin position="1042"/>
        <end position="1161"/>
    </location>
</feature>
<evidence type="ECO:0000313" key="5">
    <source>
        <dbReference type="Proteomes" id="UP000694888"/>
    </source>
</evidence>
<reference evidence="6" key="1">
    <citation type="submission" date="2025-08" db="UniProtKB">
        <authorList>
            <consortium name="RefSeq"/>
        </authorList>
    </citation>
    <scope>IDENTIFICATION</scope>
</reference>
<comment type="similarity">
    <text evidence="1">Belongs to the histone deacetylase family. HD type 2 subfamily.</text>
</comment>